<reference evidence="2 3" key="1">
    <citation type="journal article" date="2015" name="PLoS Pathog.">
        <title>Leptomonas seymouri: Adaptations to the Dixenous Life Cycle Analyzed by Genome Sequencing, Transcriptome Profiling and Co-infection with Leishmania donovani.</title>
        <authorList>
            <person name="Kraeva N."/>
            <person name="Butenko A."/>
            <person name="Hlavacova J."/>
            <person name="Kostygov A."/>
            <person name="Myskova J."/>
            <person name="Grybchuk D."/>
            <person name="Lestinova T."/>
            <person name="Votypka J."/>
            <person name="Volf P."/>
            <person name="Opperdoes F."/>
            <person name="Flegontov P."/>
            <person name="Lukes J."/>
            <person name="Yurchenko V."/>
        </authorList>
    </citation>
    <scope>NUCLEOTIDE SEQUENCE [LARGE SCALE GENOMIC DNA]</scope>
    <source>
        <strain evidence="2 3">ATCC 30220</strain>
    </source>
</reference>
<dbReference type="OMA" id="YVVAKCA"/>
<name>A0A0N1PDS0_LEPSE</name>
<accession>A0A0N1PDS0</accession>
<protein>
    <submittedName>
        <fullName evidence="2">Uncharacterized protein</fullName>
    </submittedName>
</protein>
<proteinExistence type="predicted"/>
<dbReference type="VEuPathDB" id="TriTrypDB:Lsey_0162_0190"/>
<gene>
    <name evidence="2" type="ORF">ABL78_5105</name>
</gene>
<feature type="compositionally biased region" description="Low complexity" evidence="1">
    <location>
        <begin position="1"/>
        <end position="16"/>
    </location>
</feature>
<feature type="compositionally biased region" description="Polar residues" evidence="1">
    <location>
        <begin position="83"/>
        <end position="99"/>
    </location>
</feature>
<dbReference type="OrthoDB" id="267464at2759"/>
<sequence length="301" mass="32717">MPSLSPPAATSSGGAARHPDRKEGEDRERSVPAPVLTAESPHFTPSAPSTNGADVVNAAPQFPRQALTFEEFSQFYWELRNSDLTNPNRRDNSLNSNEHAAQREEEENLCRPLARPGASQGEFRRANDVNGLNGAAASVDSNPVDARQPPSLPPAQPPQQEQLGVLDRIGFALAVGVVWVIEQMMENLFGIIEIGFTAYVMYSQQTSYSRSLLMFIGITVVLSVLQAIAPTVRIGREAGTVTAPSFLGRLFKPEGPTTPVSRPRKVGYIIAKCAEAFLLSIFPTYSVEKLEVELEVDGIAR</sequence>
<evidence type="ECO:0000313" key="2">
    <source>
        <dbReference type="EMBL" id="KPI85851.1"/>
    </source>
</evidence>
<dbReference type="Proteomes" id="UP000038009">
    <property type="component" value="Unassembled WGS sequence"/>
</dbReference>
<comment type="caution">
    <text evidence="2">The sequence shown here is derived from an EMBL/GenBank/DDBJ whole genome shotgun (WGS) entry which is preliminary data.</text>
</comment>
<evidence type="ECO:0000313" key="3">
    <source>
        <dbReference type="Proteomes" id="UP000038009"/>
    </source>
</evidence>
<feature type="region of interest" description="Disordered" evidence="1">
    <location>
        <begin position="1"/>
        <end position="56"/>
    </location>
</feature>
<feature type="compositionally biased region" description="Basic and acidic residues" evidence="1">
    <location>
        <begin position="17"/>
        <end position="30"/>
    </location>
</feature>
<evidence type="ECO:0000256" key="1">
    <source>
        <dbReference type="SAM" id="MobiDB-lite"/>
    </source>
</evidence>
<feature type="region of interest" description="Disordered" evidence="1">
    <location>
        <begin position="83"/>
        <end position="160"/>
    </location>
</feature>
<organism evidence="2 3">
    <name type="scientific">Leptomonas seymouri</name>
    <dbReference type="NCBI Taxonomy" id="5684"/>
    <lineage>
        <taxon>Eukaryota</taxon>
        <taxon>Discoba</taxon>
        <taxon>Euglenozoa</taxon>
        <taxon>Kinetoplastea</taxon>
        <taxon>Metakinetoplastina</taxon>
        <taxon>Trypanosomatida</taxon>
        <taxon>Trypanosomatidae</taxon>
        <taxon>Leishmaniinae</taxon>
        <taxon>Leptomonas</taxon>
    </lineage>
</organism>
<dbReference type="AlphaFoldDB" id="A0A0N1PDS0"/>
<dbReference type="EMBL" id="LJSK01000162">
    <property type="protein sequence ID" value="KPI85851.1"/>
    <property type="molecule type" value="Genomic_DNA"/>
</dbReference>
<keyword evidence="3" id="KW-1185">Reference proteome</keyword>